<feature type="signal peptide" evidence="1">
    <location>
        <begin position="1"/>
        <end position="18"/>
    </location>
</feature>
<feature type="chain" id="PRO_5020179810" evidence="1">
    <location>
        <begin position="19"/>
        <end position="129"/>
    </location>
</feature>
<dbReference type="AlphaFoldDB" id="A0A4Q8K5J4"/>
<reference evidence="2" key="2">
    <citation type="submission" date="2019-05" db="EMBL/GenBank/DDBJ databases">
        <title>Unravelling the molecular evolution of spider venoms.</title>
        <authorList>
            <person name="Pineda S."/>
        </authorList>
    </citation>
    <scope>NUCLEOTIDE SEQUENCE</scope>
</reference>
<evidence type="ECO:0000313" key="2">
    <source>
        <dbReference type="EMBL" id="SNX34549.1"/>
    </source>
</evidence>
<organism evidence="2">
    <name type="scientific">Deinopis subrufa</name>
    <name type="common">Rufous net-casting spider</name>
    <dbReference type="NCBI Taxonomy" id="1905329"/>
    <lineage>
        <taxon>Eukaryota</taxon>
        <taxon>Metazoa</taxon>
        <taxon>Ecdysozoa</taxon>
        <taxon>Arthropoda</taxon>
        <taxon>Chelicerata</taxon>
        <taxon>Arachnida</taxon>
        <taxon>Araneae</taxon>
        <taxon>Araneomorphae</taxon>
        <taxon>Entelegynae</taxon>
        <taxon>Deinopoidea</taxon>
        <taxon>Deinopidae</taxon>
        <taxon>Deinopis</taxon>
    </lineage>
</organism>
<accession>A0A4Q8K5J4</accession>
<proteinExistence type="predicted"/>
<name>A0A4Q8K5J4_DEISU</name>
<sequence length="129" mass="14331">MIFLCVLISASTLALSTGNENYLLDHELKSAIAENLAKYDVLEKTFKSIYSPEQLRDEENCLHVGSKCSFNSGPRCCGIRTRCNIFDTQEPATTPGGSAKWIAKCREYNLGVILEAIGDIVKNLEPRMK</sequence>
<keyword evidence="1" id="KW-0732">Signal</keyword>
<protein>
    <submittedName>
        <fullName evidence="2">U44-Deinotoxin-Dsu1h_1</fullName>
    </submittedName>
</protein>
<evidence type="ECO:0000256" key="1">
    <source>
        <dbReference type="SAM" id="SignalP"/>
    </source>
</evidence>
<dbReference type="EMBL" id="HAHH01000190">
    <property type="protein sequence ID" value="SNX34549.1"/>
    <property type="molecule type" value="Transcribed_RNA"/>
</dbReference>
<reference evidence="2" key="1">
    <citation type="submission" date="2017-05" db="EMBL/GenBank/DDBJ databases">
        <authorList>
            <person name="QRISCLOUD D."/>
        </authorList>
    </citation>
    <scope>NUCLEOTIDE SEQUENCE</scope>
</reference>